<accession>A0A246BRL3</accession>
<dbReference type="OrthoDB" id="1490595at2"/>
<comment type="caution">
    <text evidence="1">The sequence shown here is derived from an EMBL/GenBank/DDBJ whole genome shotgun (WGS) entry which is preliminary data.</text>
</comment>
<dbReference type="SUPFAM" id="SSF53335">
    <property type="entry name" value="S-adenosyl-L-methionine-dependent methyltransferases"/>
    <property type="match status" value="1"/>
</dbReference>
<dbReference type="RefSeq" id="WP_088247642.1">
    <property type="nucleotide sequence ID" value="NZ_NHMK01000009.1"/>
</dbReference>
<evidence type="ECO:0000313" key="2">
    <source>
        <dbReference type="Proteomes" id="UP000197208"/>
    </source>
</evidence>
<reference evidence="1 2" key="1">
    <citation type="submission" date="2017-05" db="EMBL/GenBank/DDBJ databases">
        <title>De novo genome assembly of Deniococcus indicus strain DR1.</title>
        <authorList>
            <person name="Chauhan D."/>
            <person name="Yennamalli R.M."/>
            <person name="Priyadarshini R."/>
        </authorList>
    </citation>
    <scope>NUCLEOTIDE SEQUENCE [LARGE SCALE GENOMIC DNA]</scope>
    <source>
        <strain evidence="1 2">DR1</strain>
    </source>
</reference>
<evidence type="ECO:0000313" key="1">
    <source>
        <dbReference type="EMBL" id="OWL97842.1"/>
    </source>
</evidence>
<dbReference type="EMBL" id="NHMK01000009">
    <property type="protein sequence ID" value="OWL97842.1"/>
    <property type="molecule type" value="Genomic_DNA"/>
</dbReference>
<keyword evidence="1" id="KW-0489">Methyltransferase</keyword>
<proteinExistence type="predicted"/>
<gene>
    <name evidence="1" type="ORF">CBQ26_06260</name>
</gene>
<dbReference type="Proteomes" id="UP000197208">
    <property type="component" value="Unassembled WGS sequence"/>
</dbReference>
<dbReference type="GO" id="GO:0032259">
    <property type="term" value="P:methylation"/>
    <property type="evidence" value="ECO:0007669"/>
    <property type="project" value="UniProtKB-KW"/>
</dbReference>
<dbReference type="Gene3D" id="3.40.50.150">
    <property type="entry name" value="Vaccinia Virus protein VP39"/>
    <property type="match status" value="1"/>
</dbReference>
<dbReference type="GO" id="GO:0008168">
    <property type="term" value="F:methyltransferase activity"/>
    <property type="evidence" value="ECO:0007669"/>
    <property type="project" value="UniProtKB-KW"/>
</dbReference>
<name>A0A246BRL3_9DEIO</name>
<protein>
    <submittedName>
        <fullName evidence="1">SAM-dependent methyltransferase</fullName>
    </submittedName>
</protein>
<dbReference type="Pfam" id="PF13489">
    <property type="entry name" value="Methyltransf_23"/>
    <property type="match status" value="1"/>
</dbReference>
<dbReference type="InterPro" id="IPR029063">
    <property type="entry name" value="SAM-dependent_MTases_sf"/>
</dbReference>
<sequence>MSIPPPSAAGWVVPFYDVQDRLIGCYSAPPHATHVEAARRLRGQYPQANRLLELGAGGGQFAVSAAAEGFTVTALELRAAGAAHTLRLAREHGVTLSAIQGDFYTADPGGPFDLIVYWDGFGIGGDDDQRRLLTRMAGWLAPQGHALLDIYPPWYWASHAGYTRHTDTYTQMYGFDSATSRMTDTYVDPSGQRHTQSLRCYSPDDLRRLLAGTGLRLARAEPGGMFDTATGTWHPQANWASCMTFQAVLVPE</sequence>
<dbReference type="SMR" id="A0A246BRL3"/>
<organism evidence="1 2">
    <name type="scientific">Deinococcus indicus</name>
    <dbReference type="NCBI Taxonomy" id="223556"/>
    <lineage>
        <taxon>Bacteria</taxon>
        <taxon>Thermotogati</taxon>
        <taxon>Deinococcota</taxon>
        <taxon>Deinococci</taxon>
        <taxon>Deinococcales</taxon>
        <taxon>Deinococcaceae</taxon>
        <taxon>Deinococcus</taxon>
    </lineage>
</organism>
<dbReference type="AlphaFoldDB" id="A0A246BRL3"/>
<dbReference type="CDD" id="cd02440">
    <property type="entry name" value="AdoMet_MTases"/>
    <property type="match status" value="1"/>
</dbReference>
<keyword evidence="2" id="KW-1185">Reference proteome</keyword>
<keyword evidence="1" id="KW-0808">Transferase</keyword>